<dbReference type="EMBL" id="BAABAH010000002">
    <property type="protein sequence ID" value="GAA3808932.1"/>
    <property type="molecule type" value="Genomic_DNA"/>
</dbReference>
<dbReference type="GO" id="GO:0032259">
    <property type="term" value="P:methylation"/>
    <property type="evidence" value="ECO:0007669"/>
    <property type="project" value="UniProtKB-KW"/>
</dbReference>
<gene>
    <name evidence="2" type="ORF">GCM10022242_09710</name>
</gene>
<dbReference type="Gene3D" id="3.40.50.150">
    <property type="entry name" value="Vaccinia Virus protein VP39"/>
    <property type="match status" value="1"/>
</dbReference>
<dbReference type="InterPro" id="IPR013216">
    <property type="entry name" value="Methyltransf_11"/>
</dbReference>
<proteinExistence type="predicted"/>
<comment type="caution">
    <text evidence="2">The sequence shown here is derived from an EMBL/GenBank/DDBJ whole genome shotgun (WGS) entry which is preliminary data.</text>
</comment>
<dbReference type="InterPro" id="IPR029063">
    <property type="entry name" value="SAM-dependent_MTases_sf"/>
</dbReference>
<organism evidence="2 3">
    <name type="scientific">Nocardioides panacisoli</name>
    <dbReference type="NCBI Taxonomy" id="627624"/>
    <lineage>
        <taxon>Bacteria</taxon>
        <taxon>Bacillati</taxon>
        <taxon>Actinomycetota</taxon>
        <taxon>Actinomycetes</taxon>
        <taxon>Propionibacteriales</taxon>
        <taxon>Nocardioidaceae</taxon>
        <taxon>Nocardioides</taxon>
    </lineage>
</organism>
<evidence type="ECO:0000259" key="1">
    <source>
        <dbReference type="Pfam" id="PF08241"/>
    </source>
</evidence>
<dbReference type="SUPFAM" id="SSF53335">
    <property type="entry name" value="S-adenosyl-L-methionine-dependent methyltransferases"/>
    <property type="match status" value="1"/>
</dbReference>
<evidence type="ECO:0000313" key="2">
    <source>
        <dbReference type="EMBL" id="GAA3808932.1"/>
    </source>
</evidence>
<dbReference type="PANTHER" id="PTHR43591:SF78">
    <property type="entry name" value="SLR0407 PROTEIN"/>
    <property type="match status" value="1"/>
</dbReference>
<dbReference type="Proteomes" id="UP001501821">
    <property type="component" value="Unassembled WGS sequence"/>
</dbReference>
<dbReference type="GO" id="GO:0008168">
    <property type="term" value="F:methyltransferase activity"/>
    <property type="evidence" value="ECO:0007669"/>
    <property type="project" value="UniProtKB-KW"/>
</dbReference>
<keyword evidence="2" id="KW-0808">Transferase</keyword>
<dbReference type="Pfam" id="PF08241">
    <property type="entry name" value="Methyltransf_11"/>
    <property type="match status" value="1"/>
</dbReference>
<reference evidence="3" key="1">
    <citation type="journal article" date="2019" name="Int. J. Syst. Evol. Microbiol.">
        <title>The Global Catalogue of Microorganisms (GCM) 10K type strain sequencing project: providing services to taxonomists for standard genome sequencing and annotation.</title>
        <authorList>
            <consortium name="The Broad Institute Genomics Platform"/>
            <consortium name="The Broad Institute Genome Sequencing Center for Infectious Disease"/>
            <person name="Wu L."/>
            <person name="Ma J."/>
        </authorList>
    </citation>
    <scope>NUCLEOTIDE SEQUENCE [LARGE SCALE GENOMIC DNA]</scope>
    <source>
        <strain evidence="3">JCM 16953</strain>
    </source>
</reference>
<accession>A0ABP7I416</accession>
<dbReference type="PANTHER" id="PTHR43591">
    <property type="entry name" value="METHYLTRANSFERASE"/>
    <property type="match status" value="1"/>
</dbReference>
<protein>
    <submittedName>
        <fullName evidence="2">Class I SAM-dependent methyltransferase</fullName>
    </submittedName>
</protein>
<feature type="domain" description="Methyltransferase type 11" evidence="1">
    <location>
        <begin position="53"/>
        <end position="148"/>
    </location>
</feature>
<keyword evidence="3" id="KW-1185">Reference proteome</keyword>
<sequence>MTMSVARTFREAEVGDAAAELERYLRGTSALEKVMAGKATRARWLAARARSVLDAGCGTGDMLAELVAEDGWERIVGVDHNPDLLAAARERLGGDRRVELVRADATRLPYGDGELGAAVVERTLQHVEDPAAVVADVARVVAPGGTVLLVEPDWSTLGVASGDPAITDAVLACVREQIRHPRVGRDLRPLLADAGLTDVVVDAEVHETADLGVARFLALIDDGLAALRARGEAPTAALDAWEAELAADAATGRFSASLVLFVAAGTAPAR</sequence>
<name>A0ABP7I416_9ACTN</name>
<evidence type="ECO:0000313" key="3">
    <source>
        <dbReference type="Proteomes" id="UP001501821"/>
    </source>
</evidence>
<dbReference type="CDD" id="cd02440">
    <property type="entry name" value="AdoMet_MTases"/>
    <property type="match status" value="1"/>
</dbReference>
<keyword evidence="2" id="KW-0489">Methyltransferase</keyword>